<reference evidence="2 3" key="1">
    <citation type="journal article" date="2012" name="Science">
        <title>The Paleozoic origin of enzymatic lignin decomposition reconstructed from 31 fungal genomes.</title>
        <authorList>
            <person name="Floudas D."/>
            <person name="Binder M."/>
            <person name="Riley R."/>
            <person name="Barry K."/>
            <person name="Blanchette R.A."/>
            <person name="Henrissat B."/>
            <person name="Martinez A.T."/>
            <person name="Otillar R."/>
            <person name="Spatafora J.W."/>
            <person name="Yadav J.S."/>
            <person name="Aerts A."/>
            <person name="Benoit I."/>
            <person name="Boyd A."/>
            <person name="Carlson A."/>
            <person name="Copeland A."/>
            <person name="Coutinho P.M."/>
            <person name="de Vries R.P."/>
            <person name="Ferreira P."/>
            <person name="Findley K."/>
            <person name="Foster B."/>
            <person name="Gaskell J."/>
            <person name="Glotzer D."/>
            <person name="Gorecki P."/>
            <person name="Heitman J."/>
            <person name="Hesse C."/>
            <person name="Hori C."/>
            <person name="Igarashi K."/>
            <person name="Jurgens J.A."/>
            <person name="Kallen N."/>
            <person name="Kersten P."/>
            <person name="Kohler A."/>
            <person name="Kuees U."/>
            <person name="Kumar T.K.A."/>
            <person name="Kuo A."/>
            <person name="LaButti K."/>
            <person name="Larrondo L.F."/>
            <person name="Lindquist E."/>
            <person name="Ling A."/>
            <person name="Lombard V."/>
            <person name="Lucas S."/>
            <person name="Lundell T."/>
            <person name="Martin R."/>
            <person name="McLaughlin D.J."/>
            <person name="Morgenstern I."/>
            <person name="Morin E."/>
            <person name="Murat C."/>
            <person name="Nagy L.G."/>
            <person name="Nolan M."/>
            <person name="Ohm R.A."/>
            <person name="Patyshakuliyeva A."/>
            <person name="Rokas A."/>
            <person name="Ruiz-Duenas F.J."/>
            <person name="Sabat G."/>
            <person name="Salamov A."/>
            <person name="Samejima M."/>
            <person name="Schmutz J."/>
            <person name="Slot J.C."/>
            <person name="St John F."/>
            <person name="Stenlid J."/>
            <person name="Sun H."/>
            <person name="Sun S."/>
            <person name="Syed K."/>
            <person name="Tsang A."/>
            <person name="Wiebenga A."/>
            <person name="Young D."/>
            <person name="Pisabarro A."/>
            <person name="Eastwood D.C."/>
            <person name="Martin F."/>
            <person name="Cullen D."/>
            <person name="Grigoriev I.V."/>
            <person name="Hibbett D.S."/>
        </authorList>
    </citation>
    <scope>NUCLEOTIDE SEQUENCE</scope>
    <source>
        <strain evidence="3">FP-58527</strain>
    </source>
</reference>
<proteinExistence type="predicted"/>
<keyword evidence="3" id="KW-1185">Reference proteome</keyword>
<dbReference type="Proteomes" id="UP000015241">
    <property type="component" value="Unassembled WGS sequence"/>
</dbReference>
<evidence type="ECO:0000313" key="2">
    <source>
        <dbReference type="EMBL" id="EPS92597.1"/>
    </source>
</evidence>
<gene>
    <name evidence="2" type="ORF">FOMPIDRAFT_1020963</name>
</gene>
<accession>S8DHY0</accession>
<dbReference type="InParanoid" id="S8DHY0"/>
<feature type="compositionally biased region" description="Basic and acidic residues" evidence="1">
    <location>
        <begin position="84"/>
        <end position="106"/>
    </location>
</feature>
<dbReference type="HOGENOM" id="CLU_024586_0_0_1"/>
<evidence type="ECO:0000256" key="1">
    <source>
        <dbReference type="SAM" id="MobiDB-lite"/>
    </source>
</evidence>
<sequence length="609" mass="67018">MSVTTKLHAAGANQFFYTNRSTLLAPPSTQYTFVHSDSSRAAPYSEENVVKEDGEMKVNRTMQVPDHRVACIIEPKYRYRLRHMKADSDASQRKDSEDGQKEKEAPPLKQAASSKQGKAFSAQLYSMEVAHSETLRHALYKLQVGAASTTETVLASLCDYTPRLAGSSSALADHVLTTVNMVSPLTRRSLIKIEEQDIKLEDLDSTPAPSDISDVNLNIKIEELDNDVVPPERCSSRLQERAPALATPSLPSPPTPTMHVLSRTLKPEVEAEVISILPVVVVNLQDGDVSHEPGLPPQCQEKIIATANIDVTLYEAPRNPLAFYGSQWAEDGRFLGPERFGTILVFPDVNGLKILRKGVANGWKEAQYIEAGYGMHIVPDIKNAPEQVKKEYAAFKDVWRRYVIHTRRLQCIYEAFAVAALYGPDSKESNAWLAGKVPKLQAEVEKMPDDSEDGDWGLQYMIEVMAEGLIEAAEEMGADNSGMFSTGNTKPKLAMSVMSSKKRSLAAEDVLDVADDSKAALQAYGGLLQGAKKPRIHEPVVPDFAFPAKEWVDPKVNAEADVVYLDVDEAVQKVEDMQNAADTSYDPSEDQAGRSKGKQKARQGKARGD</sequence>
<feature type="region of interest" description="Disordered" evidence="1">
    <location>
        <begin position="83"/>
        <end position="115"/>
    </location>
</feature>
<protein>
    <submittedName>
        <fullName evidence="2">Uncharacterized protein</fullName>
    </submittedName>
</protein>
<feature type="compositionally biased region" description="Basic residues" evidence="1">
    <location>
        <begin position="595"/>
        <end position="609"/>
    </location>
</feature>
<name>S8DHY0_FOMSC</name>
<dbReference type="EMBL" id="KE504449">
    <property type="protein sequence ID" value="EPS92597.1"/>
    <property type="molecule type" value="Genomic_DNA"/>
</dbReference>
<dbReference type="OrthoDB" id="10646433at2759"/>
<feature type="region of interest" description="Disordered" evidence="1">
    <location>
        <begin position="575"/>
        <end position="609"/>
    </location>
</feature>
<dbReference type="AlphaFoldDB" id="S8DHY0"/>
<evidence type="ECO:0000313" key="3">
    <source>
        <dbReference type="Proteomes" id="UP000015241"/>
    </source>
</evidence>
<organism evidence="2 3">
    <name type="scientific">Fomitopsis schrenkii</name>
    <name type="common">Brown rot fungus</name>
    <dbReference type="NCBI Taxonomy" id="2126942"/>
    <lineage>
        <taxon>Eukaryota</taxon>
        <taxon>Fungi</taxon>
        <taxon>Dikarya</taxon>
        <taxon>Basidiomycota</taxon>
        <taxon>Agaricomycotina</taxon>
        <taxon>Agaricomycetes</taxon>
        <taxon>Polyporales</taxon>
        <taxon>Fomitopsis</taxon>
    </lineage>
</organism>